<reference evidence="2 3" key="1">
    <citation type="submission" date="2017-04" db="EMBL/GenBank/DDBJ databases">
        <title>The new phylogeny of genus Mycobacterium.</title>
        <authorList>
            <person name="Tortoli E."/>
            <person name="Trovato A."/>
            <person name="Cirillo D.M."/>
        </authorList>
    </citation>
    <scope>NUCLEOTIDE SEQUENCE [LARGE SCALE GENOMIC DNA]</scope>
    <source>
        <strain evidence="2 3">TBL 1200985</strain>
    </source>
</reference>
<evidence type="ECO:0000256" key="1">
    <source>
        <dbReference type="SAM" id="MobiDB-lite"/>
    </source>
</evidence>
<keyword evidence="3" id="KW-1185">Reference proteome</keyword>
<feature type="region of interest" description="Disordered" evidence="1">
    <location>
        <begin position="1"/>
        <end position="71"/>
    </location>
</feature>
<proteinExistence type="predicted"/>
<dbReference type="Proteomes" id="UP000193247">
    <property type="component" value="Unassembled WGS sequence"/>
</dbReference>
<protein>
    <submittedName>
        <fullName evidence="2">Uncharacterized protein</fullName>
    </submittedName>
</protein>
<dbReference type="STRING" id="1430326.B8W66_00045"/>
<evidence type="ECO:0000313" key="3">
    <source>
        <dbReference type="Proteomes" id="UP000193247"/>
    </source>
</evidence>
<dbReference type="EMBL" id="NCXP01000001">
    <property type="protein sequence ID" value="OSC42855.1"/>
    <property type="molecule type" value="Genomic_DNA"/>
</dbReference>
<feature type="compositionally biased region" description="Basic residues" evidence="1">
    <location>
        <begin position="17"/>
        <end position="29"/>
    </location>
</feature>
<feature type="compositionally biased region" description="Low complexity" evidence="1">
    <location>
        <begin position="51"/>
        <end position="71"/>
    </location>
</feature>
<organism evidence="2 3">
    <name type="scientific">Mycobacterium decipiens</name>
    <dbReference type="NCBI Taxonomy" id="1430326"/>
    <lineage>
        <taxon>Bacteria</taxon>
        <taxon>Bacillati</taxon>
        <taxon>Actinomycetota</taxon>
        <taxon>Actinomycetes</taxon>
        <taxon>Mycobacteriales</taxon>
        <taxon>Mycobacteriaceae</taxon>
        <taxon>Mycobacterium</taxon>
    </lineage>
</organism>
<comment type="caution">
    <text evidence="2">The sequence shown here is derived from an EMBL/GenBank/DDBJ whole genome shotgun (WGS) entry which is preliminary data.</text>
</comment>
<sequence>METAARRAPTPPDHSRPRTGLRHPNRAPRRIPVPNHTADRPSPTSIRCPHAHPAAATATTAATNPAMTAGA</sequence>
<name>A0A1X2LZQ5_9MYCO</name>
<evidence type="ECO:0000313" key="2">
    <source>
        <dbReference type="EMBL" id="OSC42855.1"/>
    </source>
</evidence>
<dbReference type="AlphaFoldDB" id="A0A1X2LZQ5"/>
<accession>A0A1X2LZQ5</accession>
<gene>
    <name evidence="2" type="ORF">B8W66_00045</name>
</gene>